<dbReference type="Proteomes" id="UP000319004">
    <property type="component" value="Chromosome"/>
</dbReference>
<reference evidence="3 4" key="1">
    <citation type="submission" date="2019-03" db="EMBL/GenBank/DDBJ databases">
        <title>Deep-cultivation of Planctomycetes and their phenomic and genomic characterization uncovers novel biology.</title>
        <authorList>
            <person name="Wiegand S."/>
            <person name="Jogler M."/>
            <person name="Boedeker C."/>
            <person name="Pinto D."/>
            <person name="Vollmers J."/>
            <person name="Rivas-Marin E."/>
            <person name="Kohn T."/>
            <person name="Peeters S.H."/>
            <person name="Heuer A."/>
            <person name="Rast P."/>
            <person name="Oberbeckmann S."/>
            <person name="Bunk B."/>
            <person name="Jeske O."/>
            <person name="Meyerdierks A."/>
            <person name="Storesund J.E."/>
            <person name="Kallscheuer N."/>
            <person name="Luecker S."/>
            <person name="Lage O.M."/>
            <person name="Pohl T."/>
            <person name="Merkel B.J."/>
            <person name="Hornburger P."/>
            <person name="Mueller R.-W."/>
            <person name="Bruemmer F."/>
            <person name="Labrenz M."/>
            <person name="Spormann A.M."/>
            <person name="Op den Camp H."/>
            <person name="Overmann J."/>
            <person name="Amann R."/>
            <person name="Jetten M.S.M."/>
            <person name="Mascher T."/>
            <person name="Medema M.H."/>
            <person name="Devos D.P."/>
            <person name="Kaster A.-K."/>
            <person name="Ovreas L."/>
            <person name="Rohde M."/>
            <person name="Galperin M.Y."/>
            <person name="Jogler C."/>
        </authorList>
    </citation>
    <scope>NUCLEOTIDE SEQUENCE [LARGE SCALE GENOMIC DNA]</scope>
    <source>
        <strain evidence="3 4">Enr13</strain>
    </source>
</reference>
<dbReference type="GO" id="GO:1990281">
    <property type="term" value="C:efflux pump complex"/>
    <property type="evidence" value="ECO:0007669"/>
    <property type="project" value="TreeGrafter"/>
</dbReference>
<dbReference type="EMBL" id="CP037423">
    <property type="protein sequence ID" value="QDV47834.1"/>
    <property type="molecule type" value="Genomic_DNA"/>
</dbReference>
<dbReference type="InterPro" id="IPR058625">
    <property type="entry name" value="MdtA-like_BSH"/>
</dbReference>
<dbReference type="KEGG" id="snep:Enr13x_77460"/>
<feature type="domain" description="Multidrug resistance protein MdtA-like barrel-sandwich hybrid" evidence="2">
    <location>
        <begin position="68"/>
        <end position="214"/>
    </location>
</feature>
<sequence>MNTTAPHLFSGLLVVCCCAYPCLGLSLGHAAPPQRETLAERDMPPQRLDTFSGFTEPFREIKLCLAESGSIDTVLIHRGMKVDAGQLLLTLDSDVLQANRNVAAAKAESRSRVDALIIEWDLKKQRYEKLQQLLSDGAGSVEEVRRAKADASVAMLQVDAAREEMRLRKLELREIEARIEQRRLYSPISGVITEVTKQPGEYVSPQESHVATVVQLDRLRVTLFVPTSVAGSLDSKTEVDLWLPETEQRCIGRVDYVGIVTEADSGRVRVDLLIDNPNRHYRSGVRCQLPFVGKKIRPTTLTAAPKD</sequence>
<accession>A0A518I428</accession>
<dbReference type="Gene3D" id="2.40.30.170">
    <property type="match status" value="1"/>
</dbReference>
<dbReference type="InterPro" id="IPR006143">
    <property type="entry name" value="RND_pump_MFP"/>
</dbReference>
<dbReference type="SUPFAM" id="SSF111369">
    <property type="entry name" value="HlyD-like secretion proteins"/>
    <property type="match status" value="1"/>
</dbReference>
<dbReference type="OrthoDB" id="247545at2"/>
<organism evidence="3 4">
    <name type="scientific">Stieleria neptunia</name>
    <dbReference type="NCBI Taxonomy" id="2527979"/>
    <lineage>
        <taxon>Bacteria</taxon>
        <taxon>Pseudomonadati</taxon>
        <taxon>Planctomycetota</taxon>
        <taxon>Planctomycetia</taxon>
        <taxon>Pirellulales</taxon>
        <taxon>Pirellulaceae</taxon>
        <taxon>Stieleria</taxon>
    </lineage>
</organism>
<gene>
    <name evidence="3" type="primary">mexA</name>
    <name evidence="3" type="ORF">Enr13x_77460</name>
</gene>
<dbReference type="Gene3D" id="2.40.50.100">
    <property type="match status" value="1"/>
</dbReference>
<comment type="similarity">
    <text evidence="1">Belongs to the membrane fusion protein (MFP) (TC 8.A.1) family.</text>
</comment>
<evidence type="ECO:0000313" key="4">
    <source>
        <dbReference type="Proteomes" id="UP000319004"/>
    </source>
</evidence>
<dbReference type="Pfam" id="PF25917">
    <property type="entry name" value="BSH_RND"/>
    <property type="match status" value="1"/>
</dbReference>
<protein>
    <submittedName>
        <fullName evidence="3">Multidrug resistance protein MexA</fullName>
    </submittedName>
</protein>
<dbReference type="Gene3D" id="1.10.287.470">
    <property type="entry name" value="Helix hairpin bin"/>
    <property type="match status" value="1"/>
</dbReference>
<dbReference type="AlphaFoldDB" id="A0A518I428"/>
<evidence type="ECO:0000256" key="1">
    <source>
        <dbReference type="ARBA" id="ARBA00009477"/>
    </source>
</evidence>
<dbReference type="PANTHER" id="PTHR30469">
    <property type="entry name" value="MULTIDRUG RESISTANCE PROTEIN MDTA"/>
    <property type="match status" value="1"/>
</dbReference>
<dbReference type="RefSeq" id="WP_145391895.1">
    <property type="nucleotide sequence ID" value="NZ_CP037423.1"/>
</dbReference>
<dbReference type="NCBIfam" id="TIGR01730">
    <property type="entry name" value="RND_mfp"/>
    <property type="match status" value="1"/>
</dbReference>
<evidence type="ECO:0000313" key="3">
    <source>
        <dbReference type="EMBL" id="QDV47834.1"/>
    </source>
</evidence>
<dbReference type="GO" id="GO:0015562">
    <property type="term" value="F:efflux transmembrane transporter activity"/>
    <property type="evidence" value="ECO:0007669"/>
    <property type="project" value="TreeGrafter"/>
</dbReference>
<evidence type="ECO:0000259" key="2">
    <source>
        <dbReference type="Pfam" id="PF25917"/>
    </source>
</evidence>
<dbReference type="PANTHER" id="PTHR30469:SF15">
    <property type="entry name" value="HLYD FAMILY OF SECRETION PROTEINS"/>
    <property type="match status" value="1"/>
</dbReference>
<proteinExistence type="inferred from homology"/>
<keyword evidence="4" id="KW-1185">Reference proteome</keyword>
<name>A0A518I428_9BACT</name>